<dbReference type="Proteomes" id="UP000276443">
    <property type="component" value="Unassembled WGS sequence"/>
</dbReference>
<evidence type="ECO:0000256" key="1">
    <source>
        <dbReference type="SAM" id="Phobius"/>
    </source>
</evidence>
<dbReference type="AlphaFoldDB" id="A0A3N5B735"/>
<keyword evidence="1" id="KW-0472">Membrane</keyword>
<evidence type="ECO:0000313" key="2">
    <source>
        <dbReference type="EMBL" id="RPF53244.1"/>
    </source>
</evidence>
<comment type="caution">
    <text evidence="2">The sequence shown here is derived from an EMBL/GenBank/DDBJ whole genome shotgun (WGS) entry which is preliminary data.</text>
</comment>
<evidence type="ECO:0000313" key="3">
    <source>
        <dbReference type="Proteomes" id="UP000276443"/>
    </source>
</evidence>
<accession>A0A3N5B735</accession>
<dbReference type="EMBL" id="RKRF01000009">
    <property type="protein sequence ID" value="RPF53244.1"/>
    <property type="molecule type" value="Genomic_DNA"/>
</dbReference>
<gene>
    <name evidence="2" type="ORF">EDC24_1741</name>
</gene>
<keyword evidence="3" id="KW-1185">Reference proteome</keyword>
<protein>
    <submittedName>
        <fullName evidence="2">Uncharacterized protein</fullName>
    </submittedName>
</protein>
<keyword evidence="1" id="KW-0812">Transmembrane</keyword>
<reference evidence="2 3" key="1">
    <citation type="submission" date="2018-11" db="EMBL/GenBank/DDBJ databases">
        <title>Genomic Encyclopedia of Type Strains, Phase IV (KMG-IV): sequencing the most valuable type-strain genomes for metagenomic binning, comparative biology and taxonomic classification.</title>
        <authorList>
            <person name="Goeker M."/>
        </authorList>
    </citation>
    <scope>NUCLEOTIDE SEQUENCE [LARGE SCALE GENOMIC DNA]</scope>
    <source>
        <strain evidence="2 3">DSM 18090</strain>
    </source>
</reference>
<keyword evidence="1" id="KW-1133">Transmembrane helix</keyword>
<name>A0A3N5B735_9BACI</name>
<organism evidence="2 3">
    <name type="scientific">Aquisalibacillus elongatus</name>
    <dbReference type="NCBI Taxonomy" id="485577"/>
    <lineage>
        <taxon>Bacteria</taxon>
        <taxon>Bacillati</taxon>
        <taxon>Bacillota</taxon>
        <taxon>Bacilli</taxon>
        <taxon>Bacillales</taxon>
        <taxon>Bacillaceae</taxon>
        <taxon>Aquisalibacillus</taxon>
    </lineage>
</organism>
<feature type="transmembrane region" description="Helical" evidence="1">
    <location>
        <begin position="6"/>
        <end position="30"/>
    </location>
</feature>
<sequence length="55" mass="6558">MNELESFSIIGILITLIPIIICIVVVMWILQIRDYNHEQVEQNKRIIKLLEEQNH</sequence>
<proteinExistence type="predicted"/>